<dbReference type="InterPro" id="IPR035979">
    <property type="entry name" value="RBD_domain_sf"/>
</dbReference>
<evidence type="ECO:0000256" key="8">
    <source>
        <dbReference type="ARBA" id="ARBA00023136"/>
    </source>
</evidence>
<feature type="compositionally biased region" description="Basic and acidic residues" evidence="11">
    <location>
        <begin position="504"/>
        <end position="516"/>
    </location>
</feature>
<keyword evidence="4" id="KW-0418">Kinase</keyword>
<keyword evidence="6 10" id="KW-0694">RNA-binding</keyword>
<evidence type="ECO:0000256" key="1">
    <source>
        <dbReference type="ARBA" id="ARBA00022679"/>
    </source>
</evidence>
<keyword evidence="14" id="KW-1185">Reference proteome</keyword>
<evidence type="ECO:0000256" key="2">
    <source>
        <dbReference type="ARBA" id="ARBA00022692"/>
    </source>
</evidence>
<comment type="subcellular location">
    <subcellularLocation>
        <location evidence="9">Endomembrane system</location>
        <topology evidence="9">Single-pass membrane protein</topology>
    </subcellularLocation>
</comment>
<dbReference type="InterPro" id="IPR039318">
    <property type="entry name" value="POMK"/>
</dbReference>
<proteinExistence type="predicted"/>
<dbReference type="Pfam" id="PF00076">
    <property type="entry name" value="RRM_1"/>
    <property type="match status" value="1"/>
</dbReference>
<dbReference type="GO" id="GO:0019200">
    <property type="term" value="F:carbohydrate kinase activity"/>
    <property type="evidence" value="ECO:0007669"/>
    <property type="project" value="InterPro"/>
</dbReference>
<dbReference type="CDD" id="cd00590">
    <property type="entry name" value="RRM_SF"/>
    <property type="match status" value="1"/>
</dbReference>
<accession>A0A9Q0MF40</accession>
<feature type="region of interest" description="Disordered" evidence="11">
    <location>
        <begin position="219"/>
        <end position="271"/>
    </location>
</feature>
<keyword evidence="3" id="KW-0547">Nucleotide-binding</keyword>
<dbReference type="Gene3D" id="3.30.70.330">
    <property type="match status" value="1"/>
</dbReference>
<dbReference type="InterPro" id="IPR012677">
    <property type="entry name" value="Nucleotide-bd_a/b_plait_sf"/>
</dbReference>
<feature type="region of interest" description="Disordered" evidence="11">
    <location>
        <begin position="504"/>
        <end position="553"/>
    </location>
</feature>
<dbReference type="Proteomes" id="UP001142055">
    <property type="component" value="Chromosome 1"/>
</dbReference>
<protein>
    <recommendedName>
        <fullName evidence="12">RRM domain-containing protein</fullName>
    </recommendedName>
</protein>
<dbReference type="SMART" id="SM00360">
    <property type="entry name" value="RRM"/>
    <property type="match status" value="1"/>
</dbReference>
<evidence type="ECO:0000313" key="13">
    <source>
        <dbReference type="EMBL" id="KAJ6224512.1"/>
    </source>
</evidence>
<evidence type="ECO:0000256" key="6">
    <source>
        <dbReference type="ARBA" id="ARBA00022884"/>
    </source>
</evidence>
<organism evidence="13 14">
    <name type="scientific">Blomia tropicalis</name>
    <name type="common">Mite</name>
    <dbReference type="NCBI Taxonomy" id="40697"/>
    <lineage>
        <taxon>Eukaryota</taxon>
        <taxon>Metazoa</taxon>
        <taxon>Ecdysozoa</taxon>
        <taxon>Arthropoda</taxon>
        <taxon>Chelicerata</taxon>
        <taxon>Arachnida</taxon>
        <taxon>Acari</taxon>
        <taxon>Acariformes</taxon>
        <taxon>Sarcoptiformes</taxon>
        <taxon>Astigmata</taxon>
        <taxon>Glycyphagoidea</taxon>
        <taxon>Echimyopodidae</taxon>
        <taxon>Blomia</taxon>
    </lineage>
</organism>
<feature type="region of interest" description="Disordered" evidence="11">
    <location>
        <begin position="350"/>
        <end position="425"/>
    </location>
</feature>
<keyword evidence="1" id="KW-0808">Transferase</keyword>
<dbReference type="SUPFAM" id="SSF54928">
    <property type="entry name" value="RNA-binding domain, RBD"/>
    <property type="match status" value="1"/>
</dbReference>
<evidence type="ECO:0000256" key="5">
    <source>
        <dbReference type="ARBA" id="ARBA00022840"/>
    </source>
</evidence>
<dbReference type="PANTHER" id="PTHR22618">
    <property type="entry name" value="PROTEIN O-MANNOSE KINASE"/>
    <property type="match status" value="1"/>
</dbReference>
<evidence type="ECO:0000313" key="14">
    <source>
        <dbReference type="Proteomes" id="UP001142055"/>
    </source>
</evidence>
<comment type="caution">
    <text evidence="13">The sequence shown here is derived from an EMBL/GenBank/DDBJ whole genome shotgun (WGS) entry which is preliminary data.</text>
</comment>
<evidence type="ECO:0000256" key="10">
    <source>
        <dbReference type="PROSITE-ProRule" id="PRU00176"/>
    </source>
</evidence>
<sequence>MSKLRSSELFEDFQSNFQNLLYFKENNNFTNLIGYCGTSIFTQYYSKGNGINLQSFFSLHQVNKFHDRFQYCIYYAEIIQILHENSMVMCDSNSVLKTMSQFLINDQFRFILNDLDALPRIDSSGIRCGHKQIFGDLVAPEQIWPYTDIPFNESIMPTYTEMIDIWKIPDICHWILGDVPIWSLSKQMLYHIHSQCNYDIDMSNEDSSKNDTSLIVNVNDTQSDIDDHDESNYSDNENDESPKKDTSATKRSRSDDSKRSPHKDSKNRSKVDSSKTRYLWVSGIPDGTKTSQLEELFLQHGKVLAIKIIRGGNDSTLLGFVKLETVEQAQKCMEKLHKTEFRGNKIELFRERPAEKDGKRPEKIGFRDNRKPYVPRPTPPSRSSFRPLHSTPRGSYRTPNKPIHTQHREHSRITPDFRQQEREEYSRLEREKERLKMERIKLERDKAELLKIERESRVFERERIHDDKRVRSIVKRAIDEPYLDEKRFDDYNKIISRREDFGRRYEPRTSSPDRKLNSSRSFVSVTPRGRYEDNGRGGGGGRFSDKFETPAKPWTSGIAESSWVNNDNHRSWQSSNYDTSRLLSNSIGSNSISRLHSGAEISQSLSSRNYFNNGRRY</sequence>
<name>A0A9Q0MF40_BLOTA</name>
<evidence type="ECO:0000256" key="7">
    <source>
        <dbReference type="ARBA" id="ARBA00022989"/>
    </source>
</evidence>
<evidence type="ECO:0000259" key="12">
    <source>
        <dbReference type="PROSITE" id="PS50102"/>
    </source>
</evidence>
<dbReference type="GO" id="GO:0016773">
    <property type="term" value="F:phosphotransferase activity, alcohol group as acceptor"/>
    <property type="evidence" value="ECO:0007669"/>
    <property type="project" value="TreeGrafter"/>
</dbReference>
<feature type="compositionally biased region" description="Basic and acidic residues" evidence="11">
    <location>
        <begin position="406"/>
        <end position="425"/>
    </location>
</feature>
<keyword evidence="7" id="KW-1133">Transmembrane helix</keyword>
<dbReference type="OMA" id="QAQKCME"/>
<dbReference type="GO" id="GO:0005524">
    <property type="term" value="F:ATP binding"/>
    <property type="evidence" value="ECO:0007669"/>
    <property type="project" value="UniProtKB-KW"/>
</dbReference>
<gene>
    <name evidence="13" type="ORF">RDWZM_003057</name>
</gene>
<evidence type="ECO:0000256" key="9">
    <source>
        <dbReference type="ARBA" id="ARBA00037847"/>
    </source>
</evidence>
<feature type="compositionally biased region" description="Basic and acidic residues" evidence="11">
    <location>
        <begin position="240"/>
        <end position="271"/>
    </location>
</feature>
<dbReference type="GO" id="GO:0005789">
    <property type="term" value="C:endoplasmic reticulum membrane"/>
    <property type="evidence" value="ECO:0007669"/>
    <property type="project" value="TreeGrafter"/>
</dbReference>
<dbReference type="EMBL" id="JAPWDV010000001">
    <property type="protein sequence ID" value="KAJ6224512.1"/>
    <property type="molecule type" value="Genomic_DNA"/>
</dbReference>
<evidence type="ECO:0000256" key="3">
    <source>
        <dbReference type="ARBA" id="ARBA00022741"/>
    </source>
</evidence>
<dbReference type="AlphaFoldDB" id="A0A9Q0MF40"/>
<dbReference type="Gene3D" id="1.10.510.10">
    <property type="entry name" value="Transferase(Phosphotransferase) domain 1"/>
    <property type="match status" value="1"/>
</dbReference>
<reference evidence="13" key="1">
    <citation type="submission" date="2022-12" db="EMBL/GenBank/DDBJ databases">
        <title>Genome assemblies of Blomia tropicalis.</title>
        <authorList>
            <person name="Cui Y."/>
        </authorList>
    </citation>
    <scope>NUCLEOTIDE SEQUENCE</scope>
    <source>
        <tissue evidence="13">Adult mites</tissue>
    </source>
</reference>
<feature type="compositionally biased region" description="Basic and acidic residues" evidence="11">
    <location>
        <begin position="350"/>
        <end position="371"/>
    </location>
</feature>
<evidence type="ECO:0000256" key="11">
    <source>
        <dbReference type="SAM" id="MobiDB-lite"/>
    </source>
</evidence>
<dbReference type="GO" id="GO:0003723">
    <property type="term" value="F:RNA binding"/>
    <property type="evidence" value="ECO:0007669"/>
    <property type="project" value="UniProtKB-UniRule"/>
</dbReference>
<keyword evidence="2" id="KW-0812">Transmembrane</keyword>
<dbReference type="PROSITE" id="PS50102">
    <property type="entry name" value="RRM"/>
    <property type="match status" value="1"/>
</dbReference>
<keyword evidence="5" id="KW-0067">ATP-binding</keyword>
<dbReference type="GO" id="GO:0006493">
    <property type="term" value="P:protein O-linked glycosylation"/>
    <property type="evidence" value="ECO:0007669"/>
    <property type="project" value="InterPro"/>
</dbReference>
<dbReference type="PANTHER" id="PTHR22618:SF2">
    <property type="entry name" value="PROTEIN O-MANNOSE KINASE"/>
    <property type="match status" value="1"/>
</dbReference>
<keyword evidence="8" id="KW-0472">Membrane</keyword>
<dbReference type="InterPro" id="IPR000504">
    <property type="entry name" value="RRM_dom"/>
</dbReference>
<feature type="domain" description="RRM" evidence="12">
    <location>
        <begin position="277"/>
        <end position="353"/>
    </location>
</feature>
<evidence type="ECO:0000256" key="4">
    <source>
        <dbReference type="ARBA" id="ARBA00022777"/>
    </source>
</evidence>